<feature type="domain" description="TRP C-terminal" evidence="3">
    <location>
        <begin position="161"/>
        <end position="290"/>
    </location>
</feature>
<dbReference type="PaxDb" id="55529-EKX52473"/>
<feature type="region of interest" description="Disordered" evidence="1">
    <location>
        <begin position="54"/>
        <end position="115"/>
    </location>
</feature>
<dbReference type="OrthoDB" id="5950997at2759"/>
<reference evidence="5" key="3">
    <citation type="submission" date="2016-03" db="UniProtKB">
        <authorList>
            <consortium name="EnsemblProtists"/>
        </authorList>
    </citation>
    <scope>IDENTIFICATION</scope>
</reference>
<dbReference type="GeneID" id="17309211"/>
<evidence type="ECO:0000256" key="2">
    <source>
        <dbReference type="SAM" id="Phobius"/>
    </source>
</evidence>
<evidence type="ECO:0000313" key="4">
    <source>
        <dbReference type="EMBL" id="EKX52473.1"/>
    </source>
</evidence>
<reference evidence="6" key="2">
    <citation type="submission" date="2012-11" db="EMBL/GenBank/DDBJ databases">
        <authorList>
            <person name="Kuo A."/>
            <person name="Curtis B.A."/>
            <person name="Tanifuji G."/>
            <person name="Burki F."/>
            <person name="Gruber A."/>
            <person name="Irimia M."/>
            <person name="Maruyama S."/>
            <person name="Arias M.C."/>
            <person name="Ball S.G."/>
            <person name="Gile G.H."/>
            <person name="Hirakawa Y."/>
            <person name="Hopkins J.F."/>
            <person name="Rensing S.A."/>
            <person name="Schmutz J."/>
            <person name="Symeonidi A."/>
            <person name="Elias M."/>
            <person name="Eveleigh R.J."/>
            <person name="Herman E.K."/>
            <person name="Klute M.J."/>
            <person name="Nakayama T."/>
            <person name="Obornik M."/>
            <person name="Reyes-Prieto A."/>
            <person name="Armbrust E.V."/>
            <person name="Aves S.J."/>
            <person name="Beiko R.G."/>
            <person name="Coutinho P."/>
            <person name="Dacks J.B."/>
            <person name="Durnford D.G."/>
            <person name="Fast N.M."/>
            <person name="Green B.R."/>
            <person name="Grisdale C."/>
            <person name="Hempe F."/>
            <person name="Henrissat B."/>
            <person name="Hoppner M.P."/>
            <person name="Ishida K.-I."/>
            <person name="Kim E."/>
            <person name="Koreny L."/>
            <person name="Kroth P.G."/>
            <person name="Liu Y."/>
            <person name="Malik S.-B."/>
            <person name="Maier U.G."/>
            <person name="McRose D."/>
            <person name="Mock T."/>
            <person name="Neilson J.A."/>
            <person name="Onodera N.T."/>
            <person name="Poole A.M."/>
            <person name="Pritham E.J."/>
            <person name="Richards T.A."/>
            <person name="Rocap G."/>
            <person name="Roy S.W."/>
            <person name="Sarai C."/>
            <person name="Schaack S."/>
            <person name="Shirato S."/>
            <person name="Slamovits C.H."/>
            <person name="Spencer D.F."/>
            <person name="Suzuki S."/>
            <person name="Worden A.Z."/>
            <person name="Zauner S."/>
            <person name="Barry K."/>
            <person name="Bell C."/>
            <person name="Bharti A.K."/>
            <person name="Crow J.A."/>
            <person name="Grimwood J."/>
            <person name="Kramer R."/>
            <person name="Lindquist E."/>
            <person name="Lucas S."/>
            <person name="Salamov A."/>
            <person name="McFadden G.I."/>
            <person name="Lane C.E."/>
            <person name="Keeling P.J."/>
            <person name="Gray M.W."/>
            <person name="Grigoriev I.V."/>
            <person name="Archibald J.M."/>
        </authorList>
    </citation>
    <scope>NUCLEOTIDE SEQUENCE</scope>
    <source>
        <strain evidence="6">CCMP2712</strain>
    </source>
</reference>
<feature type="compositionally biased region" description="Basic and acidic residues" evidence="1">
    <location>
        <begin position="55"/>
        <end position="76"/>
    </location>
</feature>
<dbReference type="PANTHER" id="PTHR11319">
    <property type="entry name" value="G PROTEIN-COUPLED RECEPTOR-RELATED"/>
    <property type="match status" value="1"/>
</dbReference>
<feature type="transmembrane region" description="Helical" evidence="2">
    <location>
        <begin position="237"/>
        <end position="257"/>
    </location>
</feature>
<proteinExistence type="predicted"/>
<keyword evidence="2" id="KW-1133">Transmembrane helix</keyword>
<dbReference type="InterPro" id="IPR010308">
    <property type="entry name" value="TRP_C"/>
</dbReference>
<dbReference type="EMBL" id="JH992972">
    <property type="protein sequence ID" value="EKX52473.1"/>
    <property type="molecule type" value="Genomic_DNA"/>
</dbReference>
<dbReference type="RefSeq" id="XP_005839453.1">
    <property type="nucleotide sequence ID" value="XM_005839396.1"/>
</dbReference>
<keyword evidence="6" id="KW-1185">Reference proteome</keyword>
<gene>
    <name evidence="4" type="ORF">GUITHDRAFT_101645</name>
</gene>
<dbReference type="HOGENOM" id="CLU_832746_0_0_1"/>
<dbReference type="AlphaFoldDB" id="L1JWK1"/>
<feature type="compositionally biased region" description="Acidic residues" evidence="1">
    <location>
        <begin position="96"/>
        <end position="110"/>
    </location>
</feature>
<protein>
    <recommendedName>
        <fullName evidence="3">TRP C-terminal domain-containing protein</fullName>
    </recommendedName>
</protein>
<reference evidence="4 6" key="1">
    <citation type="journal article" date="2012" name="Nature">
        <title>Algal genomes reveal evolutionary mosaicism and the fate of nucleomorphs.</title>
        <authorList>
            <consortium name="DOE Joint Genome Institute"/>
            <person name="Curtis B.A."/>
            <person name="Tanifuji G."/>
            <person name="Burki F."/>
            <person name="Gruber A."/>
            <person name="Irimia M."/>
            <person name="Maruyama S."/>
            <person name="Arias M.C."/>
            <person name="Ball S.G."/>
            <person name="Gile G.H."/>
            <person name="Hirakawa Y."/>
            <person name="Hopkins J.F."/>
            <person name="Kuo A."/>
            <person name="Rensing S.A."/>
            <person name="Schmutz J."/>
            <person name="Symeonidi A."/>
            <person name="Elias M."/>
            <person name="Eveleigh R.J."/>
            <person name="Herman E.K."/>
            <person name="Klute M.J."/>
            <person name="Nakayama T."/>
            <person name="Obornik M."/>
            <person name="Reyes-Prieto A."/>
            <person name="Armbrust E.V."/>
            <person name="Aves S.J."/>
            <person name="Beiko R.G."/>
            <person name="Coutinho P."/>
            <person name="Dacks J.B."/>
            <person name="Durnford D.G."/>
            <person name="Fast N.M."/>
            <person name="Green B.R."/>
            <person name="Grisdale C.J."/>
            <person name="Hempel F."/>
            <person name="Henrissat B."/>
            <person name="Hoppner M.P."/>
            <person name="Ishida K."/>
            <person name="Kim E."/>
            <person name="Koreny L."/>
            <person name="Kroth P.G."/>
            <person name="Liu Y."/>
            <person name="Malik S.B."/>
            <person name="Maier U.G."/>
            <person name="McRose D."/>
            <person name="Mock T."/>
            <person name="Neilson J.A."/>
            <person name="Onodera N.T."/>
            <person name="Poole A.M."/>
            <person name="Pritham E.J."/>
            <person name="Richards T.A."/>
            <person name="Rocap G."/>
            <person name="Roy S.W."/>
            <person name="Sarai C."/>
            <person name="Schaack S."/>
            <person name="Shirato S."/>
            <person name="Slamovits C.H."/>
            <person name="Spencer D.F."/>
            <person name="Suzuki S."/>
            <person name="Worden A.Z."/>
            <person name="Zauner S."/>
            <person name="Barry K."/>
            <person name="Bell C."/>
            <person name="Bharti A.K."/>
            <person name="Crow J.A."/>
            <person name="Grimwood J."/>
            <person name="Kramer R."/>
            <person name="Lindquist E."/>
            <person name="Lucas S."/>
            <person name="Salamov A."/>
            <person name="McFadden G.I."/>
            <person name="Lane C.E."/>
            <person name="Keeling P.J."/>
            <person name="Gray M.W."/>
            <person name="Grigoriev I.V."/>
            <person name="Archibald J.M."/>
        </authorList>
    </citation>
    <scope>NUCLEOTIDE SEQUENCE</scope>
    <source>
        <strain evidence="4 6">CCMP2712</strain>
    </source>
</reference>
<keyword evidence="2" id="KW-0812">Transmembrane</keyword>
<dbReference type="PANTHER" id="PTHR11319:SF35">
    <property type="entry name" value="OUTER MEMBRANE PROTEIN PMPC-RELATED"/>
    <property type="match status" value="1"/>
</dbReference>
<keyword evidence="2" id="KW-0472">Membrane</keyword>
<dbReference type="Pfam" id="PF06011">
    <property type="entry name" value="TRP"/>
    <property type="match status" value="1"/>
</dbReference>
<feature type="region of interest" description="Disordered" evidence="1">
    <location>
        <begin position="1"/>
        <end position="23"/>
    </location>
</feature>
<dbReference type="EnsemblProtists" id="EKX52473">
    <property type="protein sequence ID" value="EKX52473"/>
    <property type="gene ID" value="GUITHDRAFT_101645"/>
</dbReference>
<evidence type="ECO:0000313" key="5">
    <source>
        <dbReference type="EnsemblProtists" id="EKX52473"/>
    </source>
</evidence>
<feature type="transmembrane region" description="Helical" evidence="2">
    <location>
        <begin position="269"/>
        <end position="290"/>
    </location>
</feature>
<dbReference type="Proteomes" id="UP000011087">
    <property type="component" value="Unassembled WGS sequence"/>
</dbReference>
<evidence type="ECO:0000256" key="1">
    <source>
        <dbReference type="SAM" id="MobiDB-lite"/>
    </source>
</evidence>
<accession>L1JWK1</accession>
<name>L1JWK1_GUITC</name>
<feature type="compositionally biased region" description="Basic and acidic residues" evidence="1">
    <location>
        <begin position="83"/>
        <end position="95"/>
    </location>
</feature>
<dbReference type="KEGG" id="gtt:GUITHDRAFT_101645"/>
<evidence type="ECO:0000313" key="6">
    <source>
        <dbReference type="Proteomes" id="UP000011087"/>
    </source>
</evidence>
<feature type="transmembrane region" description="Helical" evidence="2">
    <location>
        <begin position="191"/>
        <end position="217"/>
    </location>
</feature>
<evidence type="ECO:0000259" key="3">
    <source>
        <dbReference type="Pfam" id="PF06011"/>
    </source>
</evidence>
<sequence length="334" mass="38347">MKLRQVLNKLKKGEDHDSLNSVPGAMFTAVREFSNESQADEVINNAFEPLQAWIDKADEEEKREHPGENANEEQRKEKRKFTTKKDKAEKDKAEEENAAAAAEEEQDVEAQEEKEAEAMARKQLRSLCDNLVKRGIVQLPVLSWKQAEGAVKEGSVFAQSERHAMQIAGFLFSMYEVKYWWFEVLELMRRLLTCIIISFFFTGTIFQVVVGLMLLFLSLAAHSSLKPFQDISQDNMMFYGLIANFATLLYGISLRLMEVSELRIDSTTYELDLVQILLVAANIFVLVFPITQTLLDLVNELDSKWLDRMEQQVDKALSRIAHNCPHPGHRRRTK</sequence>
<organism evidence="4">
    <name type="scientific">Guillardia theta (strain CCMP2712)</name>
    <name type="common">Cryptophyte</name>
    <dbReference type="NCBI Taxonomy" id="905079"/>
    <lineage>
        <taxon>Eukaryota</taxon>
        <taxon>Cryptophyceae</taxon>
        <taxon>Pyrenomonadales</taxon>
        <taxon>Geminigeraceae</taxon>
        <taxon>Guillardia</taxon>
    </lineage>
</organism>